<comment type="caution">
    <text evidence="2">The sequence shown here is derived from an EMBL/GenBank/DDBJ whole genome shotgun (WGS) entry which is preliminary data.</text>
</comment>
<protein>
    <submittedName>
        <fullName evidence="2">P-loop NTPase</fullName>
    </submittedName>
</protein>
<dbReference type="PANTHER" id="PTHR13696:SF52">
    <property type="entry name" value="PARA FAMILY PROTEIN CT_582"/>
    <property type="match status" value="1"/>
</dbReference>
<keyword evidence="3" id="KW-1185">Reference proteome</keyword>
<sequence length="247" mass="25896">MARIITMHSYRGGIGKSSMAANMALLLAAEGRRVALVDADIQSPAVDTMFGFPGGPAKCSLVDYLVGRCEIEDAVRVVPGNGLFIVPARTGLPAIHEITANGYDVGLLNEGFNRLIDRLDLDVLLLDTHTGINTETVMAVASSDALVIVTRADRLDLAGAAESVALADRVGCVRRALVVNMVPDATSDDDLVLKAETAYGSPVTAVLPYVPEMAELAGEQLFVTAHPGHALVTGYQRINSAVLDGAA</sequence>
<evidence type="ECO:0000313" key="3">
    <source>
        <dbReference type="Proteomes" id="UP001595891"/>
    </source>
</evidence>
<dbReference type="Gene3D" id="3.40.50.300">
    <property type="entry name" value="P-loop containing nucleotide triphosphate hydrolases"/>
    <property type="match status" value="1"/>
</dbReference>
<evidence type="ECO:0000313" key="2">
    <source>
        <dbReference type="EMBL" id="MFC4589454.1"/>
    </source>
</evidence>
<evidence type="ECO:0000259" key="1">
    <source>
        <dbReference type="Pfam" id="PF13614"/>
    </source>
</evidence>
<dbReference type="Proteomes" id="UP001595891">
    <property type="component" value="Unassembled WGS sequence"/>
</dbReference>
<dbReference type="InterPro" id="IPR025669">
    <property type="entry name" value="AAA_dom"/>
</dbReference>
<feature type="domain" description="AAA" evidence="1">
    <location>
        <begin position="3"/>
        <end position="162"/>
    </location>
</feature>
<organism evidence="2 3">
    <name type="scientific">Sphaerisporangium corydalis</name>
    <dbReference type="NCBI Taxonomy" id="1441875"/>
    <lineage>
        <taxon>Bacteria</taxon>
        <taxon>Bacillati</taxon>
        <taxon>Actinomycetota</taxon>
        <taxon>Actinomycetes</taxon>
        <taxon>Streptosporangiales</taxon>
        <taxon>Streptosporangiaceae</taxon>
        <taxon>Sphaerisporangium</taxon>
    </lineage>
</organism>
<accession>A0ABV9EN63</accession>
<dbReference type="InterPro" id="IPR050678">
    <property type="entry name" value="DNA_Partitioning_ATPase"/>
</dbReference>
<dbReference type="Pfam" id="PF13614">
    <property type="entry name" value="AAA_31"/>
    <property type="match status" value="1"/>
</dbReference>
<name>A0ABV9EN63_9ACTN</name>
<dbReference type="PANTHER" id="PTHR13696">
    <property type="entry name" value="P-LOOP CONTAINING NUCLEOSIDE TRIPHOSPHATE HYDROLASE"/>
    <property type="match status" value="1"/>
</dbReference>
<dbReference type="SUPFAM" id="SSF52540">
    <property type="entry name" value="P-loop containing nucleoside triphosphate hydrolases"/>
    <property type="match status" value="1"/>
</dbReference>
<dbReference type="InterPro" id="IPR027417">
    <property type="entry name" value="P-loop_NTPase"/>
</dbReference>
<dbReference type="RefSeq" id="WP_262843976.1">
    <property type="nucleotide sequence ID" value="NZ_JANZYP010000023.1"/>
</dbReference>
<gene>
    <name evidence="2" type="ORF">ACFO8L_25410</name>
</gene>
<reference evidence="3" key="1">
    <citation type="journal article" date="2019" name="Int. J. Syst. Evol. Microbiol.">
        <title>The Global Catalogue of Microorganisms (GCM) 10K type strain sequencing project: providing services to taxonomists for standard genome sequencing and annotation.</title>
        <authorList>
            <consortium name="The Broad Institute Genomics Platform"/>
            <consortium name="The Broad Institute Genome Sequencing Center for Infectious Disease"/>
            <person name="Wu L."/>
            <person name="Ma J."/>
        </authorList>
    </citation>
    <scope>NUCLEOTIDE SEQUENCE [LARGE SCALE GENOMIC DNA]</scope>
    <source>
        <strain evidence="3">CCUG 49560</strain>
    </source>
</reference>
<proteinExistence type="predicted"/>
<dbReference type="EMBL" id="JBHSFN010000016">
    <property type="protein sequence ID" value="MFC4589454.1"/>
    <property type="molecule type" value="Genomic_DNA"/>
</dbReference>